<dbReference type="SMART" id="SM00812">
    <property type="entry name" value="Alpha_L_fucos"/>
    <property type="match status" value="1"/>
</dbReference>
<reference evidence="10" key="1">
    <citation type="submission" date="2021-01" db="EMBL/GenBank/DDBJ databases">
        <title>Modified the classification status of verrucomicrobia.</title>
        <authorList>
            <person name="Feng X."/>
        </authorList>
    </citation>
    <scope>NUCLEOTIDE SEQUENCE</scope>
    <source>
        <strain evidence="10">KCTC 13126</strain>
    </source>
</reference>
<comment type="caution">
    <text evidence="10">The sequence shown here is derived from an EMBL/GenBank/DDBJ whole genome shotgun (WGS) entry which is preliminary data.</text>
</comment>
<dbReference type="RefSeq" id="WP_200353525.1">
    <property type="nucleotide sequence ID" value="NZ_JAENIL010000001.1"/>
</dbReference>
<dbReference type="EMBL" id="JAENIL010000001">
    <property type="protein sequence ID" value="MBK1875310.1"/>
    <property type="molecule type" value="Genomic_DNA"/>
</dbReference>
<evidence type="ECO:0000259" key="8">
    <source>
        <dbReference type="Pfam" id="PF01120"/>
    </source>
</evidence>
<keyword evidence="6" id="KW-0326">Glycosidase</keyword>
<evidence type="ECO:0000256" key="1">
    <source>
        <dbReference type="ARBA" id="ARBA00004071"/>
    </source>
</evidence>
<evidence type="ECO:0000256" key="7">
    <source>
        <dbReference type="SAM" id="SignalP"/>
    </source>
</evidence>
<dbReference type="PANTHER" id="PTHR10030:SF37">
    <property type="entry name" value="ALPHA-L-FUCOSIDASE-RELATED"/>
    <property type="match status" value="1"/>
</dbReference>
<dbReference type="GO" id="GO:0016139">
    <property type="term" value="P:glycoside catabolic process"/>
    <property type="evidence" value="ECO:0007669"/>
    <property type="project" value="TreeGrafter"/>
</dbReference>
<dbReference type="GO" id="GO:0006004">
    <property type="term" value="P:fucose metabolic process"/>
    <property type="evidence" value="ECO:0007669"/>
    <property type="project" value="InterPro"/>
</dbReference>
<evidence type="ECO:0000256" key="4">
    <source>
        <dbReference type="ARBA" id="ARBA00022729"/>
    </source>
</evidence>
<keyword evidence="11" id="KW-1185">Reference proteome</keyword>
<evidence type="ECO:0000256" key="5">
    <source>
        <dbReference type="ARBA" id="ARBA00022801"/>
    </source>
</evidence>
<feature type="domain" description="Glycoside hydrolase family 29 N-terminal" evidence="8">
    <location>
        <begin position="35"/>
        <end position="330"/>
    </location>
</feature>
<accession>A0A934RTW0</accession>
<feature type="signal peptide" evidence="7">
    <location>
        <begin position="1"/>
        <end position="29"/>
    </location>
</feature>
<evidence type="ECO:0000313" key="11">
    <source>
        <dbReference type="Proteomes" id="UP000617628"/>
    </source>
</evidence>
<organism evidence="10 11">
    <name type="scientific">Pelagicoccus mobilis</name>
    <dbReference type="NCBI Taxonomy" id="415221"/>
    <lineage>
        <taxon>Bacteria</taxon>
        <taxon>Pseudomonadati</taxon>
        <taxon>Verrucomicrobiota</taxon>
        <taxon>Opitutia</taxon>
        <taxon>Puniceicoccales</taxon>
        <taxon>Pelagicoccaceae</taxon>
        <taxon>Pelagicoccus</taxon>
    </lineage>
</organism>
<keyword evidence="5" id="KW-0378">Hydrolase</keyword>
<evidence type="ECO:0000256" key="2">
    <source>
        <dbReference type="ARBA" id="ARBA00007951"/>
    </source>
</evidence>
<dbReference type="InterPro" id="IPR000933">
    <property type="entry name" value="Glyco_hydro_29"/>
</dbReference>
<dbReference type="InterPro" id="IPR017853">
    <property type="entry name" value="GH"/>
</dbReference>
<dbReference type="InterPro" id="IPR057739">
    <property type="entry name" value="Glyco_hydro_29_N"/>
</dbReference>
<dbReference type="AlphaFoldDB" id="A0A934RTW0"/>
<evidence type="ECO:0000259" key="9">
    <source>
        <dbReference type="Pfam" id="PF16757"/>
    </source>
</evidence>
<dbReference type="PANTHER" id="PTHR10030">
    <property type="entry name" value="ALPHA-L-FUCOSIDASE"/>
    <property type="match status" value="1"/>
</dbReference>
<keyword evidence="4 7" id="KW-0732">Signal</keyword>
<dbReference type="InterPro" id="IPR016286">
    <property type="entry name" value="FUC_metazoa-typ"/>
</dbReference>
<sequence>MTLRNVCAFTKTTTRIALFFLAGLSVSYAENKPEKLEWLKDAGFGLFIHWSVDAQIGTVISHSLVGASPEYAKDFFEELPKTFNPTRFDADEWARQAKISGFKYVVFTTKHHSGFCMFDTDTSEFDISSTPYKNDIVAEVVDAFRAQGIKIGFYFSPDDFHVLWKQGTEITRTKPEALPENNPGLYDVNVAQMKELLTNYGDIDVMFLDGPKGHNDGGLKELIWEMQPNCLITRGAIKTPEISASTTQSLPEEVLDVPWEANFTMGTSWQFKPTNETYKDGGLWIQNLIETRAKGGTMLLNIGPDQSGMIPHEQNRTLIEMGAWMMLNKEAIYEVRPWHVIREGDIWYTKKKDEDTVYAFVCGDPWTWGTRRNFLLEHVKASKKTEISVLGQTSKILEYYLDVDPSVRWEQTDHGLMISAMRAQRIYNDRKWPNPVVLKITNAKLP</sequence>
<proteinExistence type="inferred from homology"/>
<dbReference type="InterPro" id="IPR013780">
    <property type="entry name" value="Glyco_hydro_b"/>
</dbReference>
<evidence type="ECO:0000256" key="3">
    <source>
        <dbReference type="ARBA" id="ARBA00012662"/>
    </source>
</evidence>
<dbReference type="SUPFAM" id="SSF51445">
    <property type="entry name" value="(Trans)glycosidases"/>
    <property type="match status" value="1"/>
</dbReference>
<dbReference type="PIRSF" id="PIRSF001092">
    <property type="entry name" value="Alpha-L-fucosidase"/>
    <property type="match status" value="1"/>
</dbReference>
<feature type="chain" id="PRO_5037320425" description="alpha-L-fucosidase" evidence="7">
    <location>
        <begin position="30"/>
        <end position="446"/>
    </location>
</feature>
<dbReference type="Proteomes" id="UP000617628">
    <property type="component" value="Unassembled WGS sequence"/>
</dbReference>
<comment type="similarity">
    <text evidence="2">Belongs to the glycosyl hydrolase 29 family.</text>
</comment>
<evidence type="ECO:0000256" key="6">
    <source>
        <dbReference type="ARBA" id="ARBA00023295"/>
    </source>
</evidence>
<dbReference type="GO" id="GO:0004560">
    <property type="term" value="F:alpha-L-fucosidase activity"/>
    <property type="evidence" value="ECO:0007669"/>
    <property type="project" value="InterPro"/>
</dbReference>
<dbReference type="Gene3D" id="3.20.20.80">
    <property type="entry name" value="Glycosidases"/>
    <property type="match status" value="1"/>
</dbReference>
<protein>
    <recommendedName>
        <fullName evidence="3">alpha-L-fucosidase</fullName>
        <ecNumber evidence="3">3.2.1.51</ecNumber>
    </recommendedName>
</protein>
<feature type="domain" description="Alpha-L-fucosidase C-terminal" evidence="9">
    <location>
        <begin position="344"/>
        <end position="422"/>
    </location>
</feature>
<dbReference type="Gene3D" id="2.60.40.1180">
    <property type="entry name" value="Golgi alpha-mannosidase II"/>
    <property type="match status" value="1"/>
</dbReference>
<dbReference type="EC" id="3.2.1.51" evidence="3"/>
<gene>
    <name evidence="10" type="ORF">JIN87_00450</name>
</gene>
<dbReference type="Pfam" id="PF01120">
    <property type="entry name" value="Alpha_L_fucos"/>
    <property type="match status" value="1"/>
</dbReference>
<evidence type="ECO:0000313" key="10">
    <source>
        <dbReference type="EMBL" id="MBK1875310.1"/>
    </source>
</evidence>
<name>A0A934RTW0_9BACT</name>
<comment type="function">
    <text evidence="1">Alpha-L-fucosidase is responsible for hydrolyzing the alpha-1,6-linked fucose joined to the reducing-end N-acetylglucosamine of the carbohydrate moieties of glycoproteins.</text>
</comment>
<dbReference type="Pfam" id="PF16757">
    <property type="entry name" value="Fucosidase_C"/>
    <property type="match status" value="1"/>
</dbReference>
<dbReference type="PRINTS" id="PR00741">
    <property type="entry name" value="GLHYDRLASE29"/>
</dbReference>
<dbReference type="InterPro" id="IPR031919">
    <property type="entry name" value="Fucosidase_C"/>
</dbReference>
<dbReference type="GO" id="GO:0005764">
    <property type="term" value="C:lysosome"/>
    <property type="evidence" value="ECO:0007669"/>
    <property type="project" value="TreeGrafter"/>
</dbReference>